<proteinExistence type="inferred from homology"/>
<evidence type="ECO:0000313" key="12">
    <source>
        <dbReference type="Proteomes" id="UP001519921"/>
    </source>
</evidence>
<protein>
    <submittedName>
        <fullName evidence="11">Preprotein translocase subunit YajC</fullName>
    </submittedName>
</protein>
<evidence type="ECO:0000256" key="4">
    <source>
        <dbReference type="ARBA" id="ARBA00022475"/>
    </source>
</evidence>
<sequence>MNMAILTNIVPFIVVFVIFYFLLILPEKKRKKKYNLMLNELNVGDEIMTRGGIIGRISKIDEENVVIETSAAKTKIKISKNGISSKINKEN</sequence>
<dbReference type="EMBL" id="JAHXPT010000004">
    <property type="protein sequence ID" value="MBW6409950.1"/>
    <property type="molecule type" value="Genomic_DNA"/>
</dbReference>
<comment type="caution">
    <text evidence="11">The sequence shown here is derived from an EMBL/GenBank/DDBJ whole genome shotgun (WGS) entry which is preliminary data.</text>
</comment>
<evidence type="ECO:0000256" key="8">
    <source>
        <dbReference type="ARBA" id="ARBA00023010"/>
    </source>
</evidence>
<evidence type="ECO:0000256" key="6">
    <source>
        <dbReference type="ARBA" id="ARBA00022927"/>
    </source>
</evidence>
<keyword evidence="4" id="KW-1003">Cell membrane</keyword>
<dbReference type="RefSeq" id="WP_219779006.1">
    <property type="nucleotide sequence ID" value="NZ_JAHXPT010000004.1"/>
</dbReference>
<dbReference type="PANTHER" id="PTHR33909">
    <property type="entry name" value="SEC TRANSLOCON ACCESSORY COMPLEX SUBUNIT YAJC"/>
    <property type="match status" value="1"/>
</dbReference>
<keyword evidence="3" id="KW-0813">Transport</keyword>
<accession>A0ABS7AR29</accession>
<keyword evidence="7 10" id="KW-1133">Transmembrane helix</keyword>
<keyword evidence="12" id="KW-1185">Reference proteome</keyword>
<dbReference type="PRINTS" id="PR01853">
    <property type="entry name" value="YAJCTRNLCASE"/>
</dbReference>
<dbReference type="Pfam" id="PF02699">
    <property type="entry name" value="YajC"/>
    <property type="match status" value="1"/>
</dbReference>
<dbReference type="PANTHER" id="PTHR33909:SF1">
    <property type="entry name" value="SEC TRANSLOCON ACCESSORY COMPLEX SUBUNIT YAJC"/>
    <property type="match status" value="1"/>
</dbReference>
<gene>
    <name evidence="11" type="primary">yajC</name>
    <name evidence="11" type="ORF">KYD98_07575</name>
</gene>
<evidence type="ECO:0000256" key="3">
    <source>
        <dbReference type="ARBA" id="ARBA00022448"/>
    </source>
</evidence>
<dbReference type="NCBIfam" id="TIGR00739">
    <property type="entry name" value="yajC"/>
    <property type="match status" value="1"/>
</dbReference>
<evidence type="ECO:0000256" key="1">
    <source>
        <dbReference type="ARBA" id="ARBA00004162"/>
    </source>
</evidence>
<dbReference type="Proteomes" id="UP001519921">
    <property type="component" value="Unassembled WGS sequence"/>
</dbReference>
<keyword evidence="6" id="KW-0653">Protein transport</keyword>
<evidence type="ECO:0000256" key="10">
    <source>
        <dbReference type="SAM" id="Phobius"/>
    </source>
</evidence>
<comment type="similarity">
    <text evidence="2">Belongs to the YajC family.</text>
</comment>
<evidence type="ECO:0000256" key="2">
    <source>
        <dbReference type="ARBA" id="ARBA00006742"/>
    </source>
</evidence>
<keyword evidence="8" id="KW-0811">Translocation</keyword>
<comment type="subcellular location">
    <subcellularLocation>
        <location evidence="1">Cell membrane</location>
        <topology evidence="1">Single-pass membrane protein</topology>
    </subcellularLocation>
</comment>
<dbReference type="SMART" id="SM01323">
    <property type="entry name" value="YajC"/>
    <property type="match status" value="1"/>
</dbReference>
<feature type="transmembrane region" description="Helical" evidence="10">
    <location>
        <begin position="6"/>
        <end position="25"/>
    </location>
</feature>
<keyword evidence="9 10" id="KW-0472">Membrane</keyword>
<evidence type="ECO:0000256" key="7">
    <source>
        <dbReference type="ARBA" id="ARBA00022989"/>
    </source>
</evidence>
<dbReference type="InterPro" id="IPR003849">
    <property type="entry name" value="Preprotein_translocase_YajC"/>
</dbReference>
<name>A0ABS7AR29_9CLOT</name>
<evidence type="ECO:0000313" key="11">
    <source>
        <dbReference type="EMBL" id="MBW6409950.1"/>
    </source>
</evidence>
<reference evidence="11 12" key="1">
    <citation type="submission" date="2021-07" db="EMBL/GenBank/DDBJ databases">
        <title>Clostridium weizhouense sp. nov., an anaerobic bacterium isolated from activated sludge of Petroleum wastewater.</title>
        <authorList>
            <person name="Li Q."/>
        </authorList>
    </citation>
    <scope>NUCLEOTIDE SEQUENCE [LARGE SCALE GENOMIC DNA]</scope>
    <source>
        <strain evidence="11 12">YB-6</strain>
    </source>
</reference>
<evidence type="ECO:0000256" key="9">
    <source>
        <dbReference type="ARBA" id="ARBA00023136"/>
    </source>
</evidence>
<organism evidence="11 12">
    <name type="scientific">Clostridium weizhouense</name>
    <dbReference type="NCBI Taxonomy" id="2859781"/>
    <lineage>
        <taxon>Bacteria</taxon>
        <taxon>Bacillati</taxon>
        <taxon>Bacillota</taxon>
        <taxon>Clostridia</taxon>
        <taxon>Eubacteriales</taxon>
        <taxon>Clostridiaceae</taxon>
        <taxon>Clostridium</taxon>
    </lineage>
</organism>
<evidence type="ECO:0000256" key="5">
    <source>
        <dbReference type="ARBA" id="ARBA00022692"/>
    </source>
</evidence>
<keyword evidence="5 10" id="KW-0812">Transmembrane</keyword>